<comment type="function">
    <text evidence="6 9">Participates actively in the response to hyperosmotic and heat shock by preventing the aggregation of stress-denatured proteins and by disaggregating proteins, also in an autonomous, DnaK-independent fashion. Unfolded proteins bind initially to DnaJ; upon interaction with the DnaJ-bound protein, DnaK hydrolyzes its bound ATP, resulting in the formation of a stable complex. GrpE releases ADP from DnaK; ATP binding to DnaK triggers the release of the substrate protein, thus completing the reaction cycle. Several rounds of ATP-dependent interactions between DnaJ, DnaK and GrpE are required for fully efficient folding. Also involved, together with DnaK and GrpE, in the DNA replication of plasmids through activation of initiation proteins.</text>
</comment>
<feature type="repeat" description="CXXCXGXG motif" evidence="9">
    <location>
        <begin position="146"/>
        <end position="153"/>
    </location>
</feature>
<dbReference type="Pfam" id="PF00684">
    <property type="entry name" value="DnaJ_CXXCXGXG"/>
    <property type="match status" value="1"/>
</dbReference>
<feature type="binding site" evidence="9">
    <location>
        <position position="163"/>
    </location>
    <ligand>
        <name>Zn(2+)</name>
        <dbReference type="ChEBI" id="CHEBI:29105"/>
        <label>2</label>
    </ligand>
</feature>
<dbReference type="SUPFAM" id="SSF46565">
    <property type="entry name" value="Chaperone J-domain"/>
    <property type="match status" value="1"/>
</dbReference>
<comment type="caution">
    <text evidence="13">The sequence shown here is derived from an EMBL/GenBank/DDBJ whole genome shotgun (WGS) entry which is preliminary data.</text>
</comment>
<feature type="binding site" evidence="9">
    <location>
        <position position="206"/>
    </location>
    <ligand>
        <name>Zn(2+)</name>
        <dbReference type="ChEBI" id="CHEBI:29105"/>
        <label>1</label>
    </ligand>
</feature>
<feature type="binding site" evidence="9">
    <location>
        <position position="203"/>
    </location>
    <ligand>
        <name>Zn(2+)</name>
        <dbReference type="ChEBI" id="CHEBI:29105"/>
        <label>1</label>
    </ligand>
</feature>
<evidence type="ECO:0000256" key="4">
    <source>
        <dbReference type="ARBA" id="ARBA00022833"/>
    </source>
</evidence>
<dbReference type="InterPro" id="IPR001623">
    <property type="entry name" value="DnaJ_domain"/>
</dbReference>
<dbReference type="InterPro" id="IPR008971">
    <property type="entry name" value="HSP40/DnaJ_pept-bd"/>
</dbReference>
<accession>A0A2M8LGM1</accession>
<evidence type="ECO:0000256" key="6">
    <source>
        <dbReference type="ARBA" id="ARBA00053423"/>
    </source>
</evidence>
<gene>
    <name evidence="9 13" type="primary">dnaJ</name>
    <name evidence="13" type="ORF">COV05_04220</name>
</gene>
<dbReference type="PROSITE" id="PS51188">
    <property type="entry name" value="ZF_CR"/>
    <property type="match status" value="1"/>
</dbReference>
<evidence type="ECO:0000256" key="5">
    <source>
        <dbReference type="ARBA" id="ARBA00023186"/>
    </source>
</evidence>
<dbReference type="PANTHER" id="PTHR43096">
    <property type="entry name" value="DNAJ HOMOLOG 1, MITOCHONDRIAL-RELATED"/>
    <property type="match status" value="1"/>
</dbReference>
<dbReference type="GO" id="GO:0009408">
    <property type="term" value="P:response to heat"/>
    <property type="evidence" value="ECO:0007669"/>
    <property type="project" value="InterPro"/>
</dbReference>
<dbReference type="InterPro" id="IPR001305">
    <property type="entry name" value="HSP_DnaJ_Cys-rich_dom"/>
</dbReference>
<dbReference type="FunFam" id="2.10.230.10:FF:000002">
    <property type="entry name" value="Molecular chaperone DnaJ"/>
    <property type="match status" value="1"/>
</dbReference>
<dbReference type="GO" id="GO:0051082">
    <property type="term" value="F:unfolded protein binding"/>
    <property type="evidence" value="ECO:0007669"/>
    <property type="project" value="UniProtKB-UniRule"/>
</dbReference>
<evidence type="ECO:0000256" key="2">
    <source>
        <dbReference type="ARBA" id="ARBA00022737"/>
    </source>
</evidence>
<feature type="domain" description="J" evidence="11">
    <location>
        <begin position="4"/>
        <end position="66"/>
    </location>
</feature>
<dbReference type="FunFam" id="2.60.260.20:FF:000005">
    <property type="entry name" value="Chaperone protein dnaJ 1, mitochondrial"/>
    <property type="match status" value="1"/>
</dbReference>
<dbReference type="GO" id="GO:0042026">
    <property type="term" value="P:protein refolding"/>
    <property type="evidence" value="ECO:0007669"/>
    <property type="project" value="TreeGrafter"/>
</dbReference>
<keyword evidence="2 9" id="KW-0677">Repeat</keyword>
<dbReference type="NCBIfam" id="TIGR02349">
    <property type="entry name" value="DnaJ_bact"/>
    <property type="match status" value="1"/>
</dbReference>
<dbReference type="Gene3D" id="2.60.260.20">
    <property type="entry name" value="Urease metallochaperone UreE, N-terminal domain"/>
    <property type="match status" value="2"/>
</dbReference>
<dbReference type="PRINTS" id="PR00625">
    <property type="entry name" value="JDOMAIN"/>
</dbReference>
<dbReference type="PROSITE" id="PS00636">
    <property type="entry name" value="DNAJ_1"/>
    <property type="match status" value="1"/>
</dbReference>
<dbReference type="GO" id="GO:0008270">
    <property type="term" value="F:zinc ion binding"/>
    <property type="evidence" value="ECO:0007669"/>
    <property type="project" value="UniProtKB-UniRule"/>
</dbReference>
<feature type="domain" description="CR-type" evidence="12">
    <location>
        <begin position="133"/>
        <end position="215"/>
    </location>
</feature>
<comment type="domain">
    <text evidence="9">The J domain is necessary and sufficient to stimulate DnaK ATPase activity. Zinc center 1 plays an important role in the autonomous, DnaK-independent chaperone activity of DnaJ. Zinc center 2 is essential for interaction with DnaK and for DnaJ activity.</text>
</comment>
<dbReference type="Pfam" id="PF00226">
    <property type="entry name" value="DnaJ"/>
    <property type="match status" value="1"/>
</dbReference>
<dbReference type="FunFam" id="1.10.287.110:FF:000034">
    <property type="entry name" value="Chaperone protein DnaJ"/>
    <property type="match status" value="1"/>
</dbReference>
<dbReference type="CDD" id="cd06257">
    <property type="entry name" value="DnaJ"/>
    <property type="match status" value="1"/>
</dbReference>
<sequence length="351" mass="38155">MAKDYYKILDVDKNASQEEIKKAFRKLAHKHHPDKQGGNEEKFKEANEAYQVLGDEKKRSQYDQFGSGAFDGSGGGQGFGGFDFSGFQGGAGFQDFGDIFGDMFGGGRSRQRERRGSDIQVDMDITFKESIFGVQKEIELTKSDTCDRCSGTGGEPGEAMDTCKDCNGDGVTIGIQRTILGNIQTKQTCATCQGVGEMPKKPCATCHGQGVDRKKQKFTVTIPSGVEHGAMLRVRGQGEAIKGGQTGDLFVRLHVPQDKHFDRQGTMLISEAEIGFTQAALGDTIDVKTVDGSVDLKIPAGTQSGAQFRLRGKGVPTNRGRGDQIVVVRVMTPQKLSRAQKKLLEELDLKQ</sequence>
<comment type="similarity">
    <text evidence="7 9">Belongs to the DnaJ family.</text>
</comment>
<dbReference type="Gene3D" id="1.10.287.110">
    <property type="entry name" value="DnaJ domain"/>
    <property type="match status" value="1"/>
</dbReference>
<feature type="repeat" description="CXXCXGXG motif" evidence="9">
    <location>
        <begin position="189"/>
        <end position="196"/>
    </location>
</feature>
<feature type="binding site" evidence="9">
    <location>
        <position position="189"/>
    </location>
    <ligand>
        <name>Zn(2+)</name>
        <dbReference type="ChEBI" id="CHEBI:29105"/>
        <label>2</label>
    </ligand>
</feature>
<evidence type="ECO:0000256" key="8">
    <source>
        <dbReference type="ARBA" id="ARBA00067609"/>
    </source>
</evidence>
<dbReference type="EMBL" id="PFEU01000018">
    <property type="protein sequence ID" value="PJE76546.1"/>
    <property type="molecule type" value="Genomic_DNA"/>
</dbReference>
<dbReference type="Pfam" id="PF01556">
    <property type="entry name" value="DnaJ_C"/>
    <property type="match status" value="1"/>
</dbReference>
<dbReference type="Gene3D" id="2.10.230.10">
    <property type="entry name" value="Heat shock protein DnaJ, cysteine-rich domain"/>
    <property type="match status" value="1"/>
</dbReference>
<feature type="zinc finger region" description="CR-type" evidence="10">
    <location>
        <begin position="133"/>
        <end position="215"/>
    </location>
</feature>
<proteinExistence type="inferred from homology"/>
<dbReference type="CDD" id="cd10747">
    <property type="entry name" value="DnaJ_C"/>
    <property type="match status" value="1"/>
</dbReference>
<keyword evidence="4 9" id="KW-0862">Zinc</keyword>
<evidence type="ECO:0000256" key="3">
    <source>
        <dbReference type="ARBA" id="ARBA00022771"/>
    </source>
</evidence>
<dbReference type="SUPFAM" id="SSF49493">
    <property type="entry name" value="HSP40/DnaJ peptide-binding domain"/>
    <property type="match status" value="2"/>
</dbReference>
<reference evidence="14" key="1">
    <citation type="submission" date="2017-09" db="EMBL/GenBank/DDBJ databases">
        <title>Depth-based differentiation of microbial function through sediment-hosted aquifers and enrichment of novel symbionts in the deep terrestrial subsurface.</title>
        <authorList>
            <person name="Probst A.J."/>
            <person name="Ladd B."/>
            <person name="Jarett J.K."/>
            <person name="Geller-Mcgrath D.E."/>
            <person name="Sieber C.M.K."/>
            <person name="Emerson J.B."/>
            <person name="Anantharaman K."/>
            <person name="Thomas B.C."/>
            <person name="Malmstrom R."/>
            <person name="Stieglmeier M."/>
            <person name="Klingl A."/>
            <person name="Woyke T."/>
            <person name="Ryan C.M."/>
            <person name="Banfield J.F."/>
        </authorList>
    </citation>
    <scope>NUCLEOTIDE SEQUENCE [LARGE SCALE GENOMIC DNA]</scope>
</reference>
<keyword evidence="3 9" id="KW-0863">Zinc-finger</keyword>
<dbReference type="GO" id="GO:0006260">
    <property type="term" value="P:DNA replication"/>
    <property type="evidence" value="ECO:0007669"/>
    <property type="project" value="UniProtKB-KW"/>
</dbReference>
<feature type="binding site" evidence="9">
    <location>
        <position position="149"/>
    </location>
    <ligand>
        <name>Zn(2+)</name>
        <dbReference type="ChEBI" id="CHEBI:29105"/>
        <label>1</label>
    </ligand>
</feature>
<evidence type="ECO:0000256" key="10">
    <source>
        <dbReference type="PROSITE-ProRule" id="PRU00546"/>
    </source>
</evidence>
<dbReference type="InterPro" id="IPR036869">
    <property type="entry name" value="J_dom_sf"/>
</dbReference>
<dbReference type="CDD" id="cd10719">
    <property type="entry name" value="DnaJ_zf"/>
    <property type="match status" value="1"/>
</dbReference>
<dbReference type="GO" id="GO:0005737">
    <property type="term" value="C:cytoplasm"/>
    <property type="evidence" value="ECO:0007669"/>
    <property type="project" value="UniProtKB-SubCell"/>
</dbReference>
<comment type="cofactor">
    <cofactor evidence="9">
        <name>Zn(2+)</name>
        <dbReference type="ChEBI" id="CHEBI:29105"/>
    </cofactor>
    <text evidence="9">Binds 2 Zn(2+) ions per monomer.</text>
</comment>
<feature type="binding site" evidence="9">
    <location>
        <position position="166"/>
    </location>
    <ligand>
        <name>Zn(2+)</name>
        <dbReference type="ChEBI" id="CHEBI:29105"/>
        <label>2</label>
    </ligand>
</feature>
<feature type="repeat" description="CXXCXGXG motif" evidence="9">
    <location>
        <begin position="203"/>
        <end position="210"/>
    </location>
</feature>
<dbReference type="InterPro" id="IPR018253">
    <property type="entry name" value="DnaJ_domain_CS"/>
</dbReference>
<evidence type="ECO:0000259" key="11">
    <source>
        <dbReference type="PROSITE" id="PS50076"/>
    </source>
</evidence>
<evidence type="ECO:0000256" key="7">
    <source>
        <dbReference type="ARBA" id="ARBA00061004"/>
    </source>
</evidence>
<protein>
    <recommendedName>
        <fullName evidence="8 9">Chaperone protein DnaJ</fullName>
    </recommendedName>
</protein>
<dbReference type="HAMAP" id="MF_01152">
    <property type="entry name" value="DnaJ"/>
    <property type="match status" value="1"/>
</dbReference>
<evidence type="ECO:0000259" key="12">
    <source>
        <dbReference type="PROSITE" id="PS51188"/>
    </source>
</evidence>
<dbReference type="PROSITE" id="PS50076">
    <property type="entry name" value="DNAJ_2"/>
    <property type="match status" value="1"/>
</dbReference>
<evidence type="ECO:0000313" key="13">
    <source>
        <dbReference type="EMBL" id="PJE76546.1"/>
    </source>
</evidence>
<keyword evidence="9" id="KW-0963">Cytoplasm</keyword>
<organism evidence="13 14">
    <name type="scientific">Candidatus Uhrbacteria bacterium CG10_big_fil_rev_8_21_14_0_10_48_16</name>
    <dbReference type="NCBI Taxonomy" id="1975038"/>
    <lineage>
        <taxon>Bacteria</taxon>
        <taxon>Candidatus Uhriibacteriota</taxon>
    </lineage>
</organism>
<dbReference type="Proteomes" id="UP000231436">
    <property type="component" value="Unassembled WGS sequence"/>
</dbReference>
<dbReference type="PANTHER" id="PTHR43096:SF52">
    <property type="entry name" value="DNAJ HOMOLOG 1, MITOCHONDRIAL-RELATED"/>
    <property type="match status" value="1"/>
</dbReference>
<evidence type="ECO:0000256" key="1">
    <source>
        <dbReference type="ARBA" id="ARBA00022723"/>
    </source>
</evidence>
<dbReference type="InterPro" id="IPR012724">
    <property type="entry name" value="DnaJ"/>
</dbReference>
<dbReference type="SUPFAM" id="SSF57938">
    <property type="entry name" value="DnaJ/Hsp40 cysteine-rich domain"/>
    <property type="match status" value="1"/>
</dbReference>
<feature type="binding site" evidence="9">
    <location>
        <position position="146"/>
    </location>
    <ligand>
        <name>Zn(2+)</name>
        <dbReference type="ChEBI" id="CHEBI:29105"/>
        <label>1</label>
    </ligand>
</feature>
<dbReference type="InterPro" id="IPR036410">
    <property type="entry name" value="HSP_DnaJ_Cys-rich_dom_sf"/>
</dbReference>
<feature type="repeat" description="CXXCXGXG motif" evidence="9">
    <location>
        <begin position="163"/>
        <end position="170"/>
    </location>
</feature>
<keyword evidence="9" id="KW-0235">DNA replication</keyword>
<evidence type="ECO:0000256" key="9">
    <source>
        <dbReference type="HAMAP-Rule" id="MF_01152"/>
    </source>
</evidence>
<dbReference type="AlphaFoldDB" id="A0A2M8LGM1"/>
<dbReference type="GO" id="GO:0005524">
    <property type="term" value="F:ATP binding"/>
    <property type="evidence" value="ECO:0007669"/>
    <property type="project" value="InterPro"/>
</dbReference>
<comment type="subcellular location">
    <subcellularLocation>
        <location evidence="9">Cytoplasm</location>
    </subcellularLocation>
</comment>
<dbReference type="NCBIfam" id="NF008035">
    <property type="entry name" value="PRK10767.1"/>
    <property type="match status" value="1"/>
</dbReference>
<dbReference type="GO" id="GO:0031072">
    <property type="term" value="F:heat shock protein binding"/>
    <property type="evidence" value="ECO:0007669"/>
    <property type="project" value="InterPro"/>
</dbReference>
<keyword evidence="9" id="KW-0346">Stress response</keyword>
<keyword evidence="5 9" id="KW-0143">Chaperone</keyword>
<evidence type="ECO:0000313" key="14">
    <source>
        <dbReference type="Proteomes" id="UP000231436"/>
    </source>
</evidence>
<feature type="binding site" evidence="9">
    <location>
        <position position="192"/>
    </location>
    <ligand>
        <name>Zn(2+)</name>
        <dbReference type="ChEBI" id="CHEBI:29105"/>
        <label>2</label>
    </ligand>
</feature>
<name>A0A2M8LGM1_9BACT</name>
<comment type="subunit">
    <text evidence="9">Homodimer.</text>
</comment>
<dbReference type="InterPro" id="IPR002939">
    <property type="entry name" value="DnaJ_C"/>
</dbReference>
<keyword evidence="1 9" id="KW-0479">Metal-binding</keyword>
<dbReference type="SMART" id="SM00271">
    <property type="entry name" value="DnaJ"/>
    <property type="match status" value="1"/>
</dbReference>